<dbReference type="SUPFAM" id="SSF81296">
    <property type="entry name" value="E set domains"/>
    <property type="match status" value="1"/>
</dbReference>
<feature type="domain" description="Galactose oxidase-like Early set" evidence="2">
    <location>
        <begin position="128"/>
        <end position="191"/>
    </location>
</feature>
<dbReference type="EMBL" id="JACEFO010000661">
    <property type="protein sequence ID" value="KAF8762257.1"/>
    <property type="molecule type" value="Genomic_DNA"/>
</dbReference>
<dbReference type="PANTHER" id="PTHR32208">
    <property type="entry name" value="SECRETED PROTEIN-RELATED"/>
    <property type="match status" value="1"/>
</dbReference>
<dbReference type="PANTHER" id="PTHR32208:SF85">
    <property type="entry name" value="GLYOXAL OXIDASE N-TERMINUS FAMILY PROTEIN, EXPRESSED"/>
    <property type="match status" value="1"/>
</dbReference>
<evidence type="ECO:0000256" key="1">
    <source>
        <dbReference type="SAM" id="MobiDB-lite"/>
    </source>
</evidence>
<organism evidence="3 4">
    <name type="scientific">Digitaria exilis</name>
    <dbReference type="NCBI Taxonomy" id="1010633"/>
    <lineage>
        <taxon>Eukaryota</taxon>
        <taxon>Viridiplantae</taxon>
        <taxon>Streptophyta</taxon>
        <taxon>Embryophyta</taxon>
        <taxon>Tracheophyta</taxon>
        <taxon>Spermatophyta</taxon>
        <taxon>Magnoliopsida</taxon>
        <taxon>Liliopsida</taxon>
        <taxon>Poales</taxon>
        <taxon>Poaceae</taxon>
        <taxon>PACMAD clade</taxon>
        <taxon>Panicoideae</taxon>
        <taxon>Panicodae</taxon>
        <taxon>Paniceae</taxon>
        <taxon>Anthephorinae</taxon>
        <taxon>Digitaria</taxon>
    </lineage>
</organism>
<dbReference type="OrthoDB" id="2019572at2759"/>
<dbReference type="InterPro" id="IPR014756">
    <property type="entry name" value="Ig_E-set"/>
</dbReference>
<comment type="caution">
    <text evidence="3">The sequence shown here is derived from an EMBL/GenBank/DDBJ whole genome shotgun (WGS) entry which is preliminary data.</text>
</comment>
<sequence length="266" mass="28256">MAGGARSLACSYRSRCSASVMMLQASDVCVAGVFSSKGGERFWCHAAESRMVGWPAAAGSRRNSIRPAPHRHRCTEPNNNKASDNGTFVPANCTCARITPTHMDSSTVEVWVVEEMPMAWVMGDMVVVGEVRVVAVAPAFATNLIGVNQRVVELVVGRVAVPPTPEVMVSGHYLWFVVHASMPNSAVWVRMLLCGARGEMGTTAEEMNIVAATCQRESGTRDGGNPIAMGSEIVLVGHPNCTGSEPDEDLRVVGRGTGGEDLQGVV</sequence>
<accession>A0A835FKI1</accession>
<keyword evidence="4" id="KW-1185">Reference proteome</keyword>
<protein>
    <recommendedName>
        <fullName evidence="2">Galactose oxidase-like Early set domain-containing protein</fullName>
    </recommendedName>
</protein>
<dbReference type="InterPro" id="IPR015202">
    <property type="entry name" value="GO-like_E_set"/>
</dbReference>
<proteinExistence type="predicted"/>
<name>A0A835FKI1_9POAL</name>
<evidence type="ECO:0000313" key="4">
    <source>
        <dbReference type="Proteomes" id="UP000636709"/>
    </source>
</evidence>
<feature type="region of interest" description="Disordered" evidence="1">
    <location>
        <begin position="60"/>
        <end position="81"/>
    </location>
</feature>
<evidence type="ECO:0000259" key="2">
    <source>
        <dbReference type="Pfam" id="PF09118"/>
    </source>
</evidence>
<dbReference type="Proteomes" id="UP000636709">
    <property type="component" value="Unassembled WGS sequence"/>
</dbReference>
<dbReference type="AlphaFoldDB" id="A0A835FKI1"/>
<gene>
    <name evidence="3" type="ORF">HU200_009644</name>
</gene>
<evidence type="ECO:0000313" key="3">
    <source>
        <dbReference type="EMBL" id="KAF8762257.1"/>
    </source>
</evidence>
<dbReference type="Gene3D" id="2.60.40.10">
    <property type="entry name" value="Immunoglobulins"/>
    <property type="match status" value="1"/>
</dbReference>
<dbReference type="InterPro" id="IPR013783">
    <property type="entry name" value="Ig-like_fold"/>
</dbReference>
<reference evidence="3" key="1">
    <citation type="submission" date="2020-07" db="EMBL/GenBank/DDBJ databases">
        <title>Genome sequence and genetic diversity analysis of an under-domesticated orphan crop, white fonio (Digitaria exilis).</title>
        <authorList>
            <person name="Bennetzen J.L."/>
            <person name="Chen S."/>
            <person name="Ma X."/>
            <person name="Wang X."/>
            <person name="Yssel A.E.J."/>
            <person name="Chaluvadi S.R."/>
            <person name="Johnson M."/>
            <person name="Gangashetty P."/>
            <person name="Hamidou F."/>
            <person name="Sanogo M.D."/>
            <person name="Zwaenepoel A."/>
            <person name="Wallace J."/>
            <person name="Van De Peer Y."/>
            <person name="Van Deynze A."/>
        </authorList>
    </citation>
    <scope>NUCLEOTIDE SEQUENCE</scope>
    <source>
        <tissue evidence="3">Leaves</tissue>
    </source>
</reference>
<dbReference type="Pfam" id="PF09118">
    <property type="entry name" value="GO-like_E_set"/>
    <property type="match status" value="1"/>
</dbReference>